<dbReference type="AlphaFoldDB" id="A3ZVC8"/>
<gene>
    <name evidence="1" type="ORF">DSM3645_02323</name>
</gene>
<dbReference type="HOGENOM" id="CLU_2380479_0_0_0"/>
<evidence type="ECO:0000313" key="1">
    <source>
        <dbReference type="EMBL" id="EAQ79274.1"/>
    </source>
</evidence>
<protein>
    <submittedName>
        <fullName evidence="1">Uncharacterized protein</fullName>
    </submittedName>
</protein>
<accession>A3ZVC8</accession>
<dbReference type="eggNOG" id="COG3055">
    <property type="taxonomic scope" value="Bacteria"/>
</dbReference>
<proteinExistence type="predicted"/>
<organism evidence="1 2">
    <name type="scientific">Blastopirellula marina DSM 3645</name>
    <dbReference type="NCBI Taxonomy" id="314230"/>
    <lineage>
        <taxon>Bacteria</taxon>
        <taxon>Pseudomonadati</taxon>
        <taxon>Planctomycetota</taxon>
        <taxon>Planctomycetia</taxon>
        <taxon>Pirellulales</taxon>
        <taxon>Pirellulaceae</taxon>
        <taxon>Blastopirellula</taxon>
    </lineage>
</organism>
<reference evidence="1 2" key="1">
    <citation type="submission" date="2006-02" db="EMBL/GenBank/DDBJ databases">
        <authorList>
            <person name="Amann R."/>
            <person name="Ferriera S."/>
            <person name="Johnson J."/>
            <person name="Kravitz S."/>
            <person name="Halpern A."/>
            <person name="Remington K."/>
            <person name="Beeson K."/>
            <person name="Tran B."/>
            <person name="Rogers Y.-H."/>
            <person name="Friedman R."/>
            <person name="Venter J.C."/>
        </authorList>
    </citation>
    <scope>NUCLEOTIDE SEQUENCE [LARGE SCALE GENOMIC DNA]</scope>
    <source>
        <strain evidence="1 2">DSM 3645</strain>
    </source>
</reference>
<dbReference type="STRING" id="314230.DSM3645_02323"/>
<evidence type="ECO:0000313" key="2">
    <source>
        <dbReference type="Proteomes" id="UP000004358"/>
    </source>
</evidence>
<dbReference type="Proteomes" id="UP000004358">
    <property type="component" value="Unassembled WGS sequence"/>
</dbReference>
<sequence>MPHRPTAWFRARPHWSQPSVPQLIASNLKLHRLSLLALLLLTMFSPCIAEERNWLKWTEVPPLPNEQDFASVHNNALIIAGGANFPQPIWENNK</sequence>
<dbReference type="EMBL" id="AANZ01000014">
    <property type="protein sequence ID" value="EAQ79274.1"/>
    <property type="molecule type" value="Genomic_DNA"/>
</dbReference>
<comment type="caution">
    <text evidence="1">The sequence shown here is derived from an EMBL/GenBank/DDBJ whole genome shotgun (WGS) entry which is preliminary data.</text>
</comment>
<name>A3ZVC8_9BACT</name>